<dbReference type="Gene3D" id="2.160.20.120">
    <property type="match status" value="1"/>
</dbReference>
<evidence type="ECO:0000313" key="1">
    <source>
        <dbReference type="EMBL" id="MFD1167033.1"/>
    </source>
</evidence>
<sequence>MKKSNILLFTSILIIWIFYVFMEPLKGNVFIDKLTGKPRDLFSAMIQKLDKTNDIKYAKLDGINHIKVIGNNENLYSDIYYSDSTSAKASWMGQYKDLHYEKIKDSLIITVQPNERRSLDLNVDPNKSYSLTFVGTTGSLGIAPDDSPTNGVNSIYLKNASKINLSINSREKISPYSALKLNVDGKSRFEIDNFSTKKLDVKLNNGLLILEKNTQVDSLNADLQGLSNIIIGKHPEEKRVNSLTLTGNLDYYNQRKPK</sequence>
<name>A0ABW3RP93_9SPHI</name>
<evidence type="ECO:0008006" key="3">
    <source>
        <dbReference type="Google" id="ProtNLM"/>
    </source>
</evidence>
<dbReference type="Proteomes" id="UP001597205">
    <property type="component" value="Unassembled WGS sequence"/>
</dbReference>
<dbReference type="RefSeq" id="WP_380898112.1">
    <property type="nucleotide sequence ID" value="NZ_JBHTKY010000029.1"/>
</dbReference>
<proteinExistence type="predicted"/>
<gene>
    <name evidence="1" type="ORF">ACFQ2C_15600</name>
</gene>
<dbReference type="EMBL" id="JBHTKY010000029">
    <property type="protein sequence ID" value="MFD1167033.1"/>
    <property type="molecule type" value="Genomic_DNA"/>
</dbReference>
<comment type="caution">
    <text evidence="1">The sequence shown here is derived from an EMBL/GenBank/DDBJ whole genome shotgun (WGS) entry which is preliminary data.</text>
</comment>
<reference evidence="2" key="1">
    <citation type="journal article" date="2019" name="Int. J. Syst. Evol. Microbiol.">
        <title>The Global Catalogue of Microorganisms (GCM) 10K type strain sequencing project: providing services to taxonomists for standard genome sequencing and annotation.</title>
        <authorList>
            <consortium name="The Broad Institute Genomics Platform"/>
            <consortium name="The Broad Institute Genome Sequencing Center for Infectious Disease"/>
            <person name="Wu L."/>
            <person name="Ma J."/>
        </authorList>
    </citation>
    <scope>NUCLEOTIDE SEQUENCE [LARGE SCALE GENOMIC DNA]</scope>
    <source>
        <strain evidence="2">CCUG 52468</strain>
    </source>
</reference>
<accession>A0ABW3RP93</accession>
<evidence type="ECO:0000313" key="2">
    <source>
        <dbReference type="Proteomes" id="UP001597205"/>
    </source>
</evidence>
<protein>
    <recommendedName>
        <fullName evidence="3">Auto-transporter adhesin head GIN domain-containing protein</fullName>
    </recommendedName>
</protein>
<keyword evidence="2" id="KW-1185">Reference proteome</keyword>
<organism evidence="1 2">
    <name type="scientific">Sphingobacterium daejeonense</name>
    <dbReference type="NCBI Taxonomy" id="371142"/>
    <lineage>
        <taxon>Bacteria</taxon>
        <taxon>Pseudomonadati</taxon>
        <taxon>Bacteroidota</taxon>
        <taxon>Sphingobacteriia</taxon>
        <taxon>Sphingobacteriales</taxon>
        <taxon>Sphingobacteriaceae</taxon>
        <taxon>Sphingobacterium</taxon>
    </lineage>
</organism>